<evidence type="ECO:0000313" key="2">
    <source>
        <dbReference type="EMBL" id="CAB4680652.1"/>
    </source>
</evidence>
<feature type="domain" description="GP-PDE" evidence="1">
    <location>
        <begin position="2"/>
        <end position="239"/>
    </location>
</feature>
<dbReference type="EMBL" id="CAFBAA010000068">
    <property type="protein sequence ID" value="CAB4845520.1"/>
    <property type="molecule type" value="Genomic_DNA"/>
</dbReference>
<dbReference type="SUPFAM" id="SSF51695">
    <property type="entry name" value="PLC-like phosphodiesterases"/>
    <property type="match status" value="1"/>
</dbReference>
<accession>A0A6J6PEP1</accession>
<dbReference type="GO" id="GO:0008081">
    <property type="term" value="F:phosphoric diester hydrolase activity"/>
    <property type="evidence" value="ECO:0007669"/>
    <property type="project" value="InterPro"/>
</dbReference>
<dbReference type="Pfam" id="PF03009">
    <property type="entry name" value="GDPD"/>
    <property type="match status" value="1"/>
</dbReference>
<dbReference type="GO" id="GO:0006629">
    <property type="term" value="P:lipid metabolic process"/>
    <property type="evidence" value="ECO:0007669"/>
    <property type="project" value="InterPro"/>
</dbReference>
<name>A0A6J6PEP1_9ZZZZ</name>
<protein>
    <submittedName>
        <fullName evidence="3">Unannotated protein</fullName>
    </submittedName>
</protein>
<organism evidence="3">
    <name type="scientific">freshwater metagenome</name>
    <dbReference type="NCBI Taxonomy" id="449393"/>
    <lineage>
        <taxon>unclassified sequences</taxon>
        <taxon>metagenomes</taxon>
        <taxon>ecological metagenomes</taxon>
    </lineage>
</organism>
<evidence type="ECO:0000313" key="3">
    <source>
        <dbReference type="EMBL" id="CAB4697980.1"/>
    </source>
</evidence>
<gene>
    <name evidence="2" type="ORF">UFOPK2342_01120</name>
    <name evidence="3" type="ORF">UFOPK2423_01000</name>
    <name evidence="4" type="ORF">UFOPK3266_01652</name>
</gene>
<dbReference type="InterPro" id="IPR017946">
    <property type="entry name" value="PLC-like_Pdiesterase_TIM-brl"/>
</dbReference>
<dbReference type="PANTHER" id="PTHR46211">
    <property type="entry name" value="GLYCEROPHOSPHORYL DIESTER PHOSPHODIESTERASE"/>
    <property type="match status" value="1"/>
</dbReference>
<dbReference type="PROSITE" id="PS51704">
    <property type="entry name" value="GP_PDE"/>
    <property type="match status" value="1"/>
</dbReference>
<evidence type="ECO:0000313" key="4">
    <source>
        <dbReference type="EMBL" id="CAB4845520.1"/>
    </source>
</evidence>
<sequence>MTTVIAHRGASFRYPEHTRAAYDEAVAAGADGFECDVRLLRDGEILCWHDATLNRTSNASGPLFSRAWKDLENVDAGSWHRSGAPQPPLRFSELLALAQIHRKSISIETKHPVPSGGAIEHALADLLPPVLFAGSAAFAPFRLMSFSLIAVQRWSKLRPDIPAVYLIDHRPITALPKVPVIGPGIARLRREPEIVKRLHDQGYEVHVWTVDEEEDVELCVNLGVEAIISNKPREVRALLGEIN</sequence>
<dbReference type="Gene3D" id="3.20.20.190">
    <property type="entry name" value="Phosphatidylinositol (PI) phosphodiesterase"/>
    <property type="match status" value="1"/>
</dbReference>
<reference evidence="3" key="1">
    <citation type="submission" date="2020-05" db="EMBL/GenBank/DDBJ databases">
        <authorList>
            <person name="Chiriac C."/>
            <person name="Salcher M."/>
            <person name="Ghai R."/>
            <person name="Kavagutti S V."/>
        </authorList>
    </citation>
    <scope>NUCLEOTIDE SEQUENCE</scope>
</reference>
<dbReference type="EMBL" id="CAEZXN010000021">
    <property type="protein sequence ID" value="CAB4697980.1"/>
    <property type="molecule type" value="Genomic_DNA"/>
</dbReference>
<dbReference type="AlphaFoldDB" id="A0A6J6PEP1"/>
<proteinExistence type="predicted"/>
<evidence type="ECO:0000259" key="1">
    <source>
        <dbReference type="PROSITE" id="PS51704"/>
    </source>
</evidence>
<dbReference type="PANTHER" id="PTHR46211:SF13">
    <property type="entry name" value="GLYCEROPHOSPHODIESTER PHOSPHODIESTERASE 1-RELATED"/>
    <property type="match status" value="1"/>
</dbReference>
<dbReference type="EMBL" id="CAEZXB010000022">
    <property type="protein sequence ID" value="CAB4680652.1"/>
    <property type="molecule type" value="Genomic_DNA"/>
</dbReference>
<dbReference type="InterPro" id="IPR030395">
    <property type="entry name" value="GP_PDE_dom"/>
</dbReference>